<keyword evidence="3" id="KW-1185">Reference proteome</keyword>
<dbReference type="EMBL" id="CAXKWB010144775">
    <property type="protein sequence ID" value="CAL4246565.1"/>
    <property type="molecule type" value="Genomic_DNA"/>
</dbReference>
<evidence type="ECO:0008006" key="4">
    <source>
        <dbReference type="Google" id="ProtNLM"/>
    </source>
</evidence>
<dbReference type="Proteomes" id="UP001497623">
    <property type="component" value="Unassembled WGS sequence"/>
</dbReference>
<feature type="transmembrane region" description="Helical" evidence="1">
    <location>
        <begin position="62"/>
        <end position="80"/>
    </location>
</feature>
<keyword evidence="1" id="KW-0472">Membrane</keyword>
<reference evidence="2 3" key="1">
    <citation type="submission" date="2024-05" db="EMBL/GenBank/DDBJ databases">
        <authorList>
            <person name="Wallberg A."/>
        </authorList>
    </citation>
    <scope>NUCLEOTIDE SEQUENCE [LARGE SCALE GENOMIC DNA]</scope>
</reference>
<accession>A0AAV2SVK4</accession>
<evidence type="ECO:0000313" key="2">
    <source>
        <dbReference type="EMBL" id="CAL4246565.1"/>
    </source>
</evidence>
<organism evidence="2 3">
    <name type="scientific">Meganyctiphanes norvegica</name>
    <name type="common">Northern krill</name>
    <name type="synonym">Thysanopoda norvegica</name>
    <dbReference type="NCBI Taxonomy" id="48144"/>
    <lineage>
        <taxon>Eukaryota</taxon>
        <taxon>Metazoa</taxon>
        <taxon>Ecdysozoa</taxon>
        <taxon>Arthropoda</taxon>
        <taxon>Crustacea</taxon>
        <taxon>Multicrustacea</taxon>
        <taxon>Malacostraca</taxon>
        <taxon>Eumalacostraca</taxon>
        <taxon>Eucarida</taxon>
        <taxon>Euphausiacea</taxon>
        <taxon>Euphausiidae</taxon>
        <taxon>Meganyctiphanes</taxon>
    </lineage>
</organism>
<gene>
    <name evidence="2" type="ORF">MNOR_LOCUS41228</name>
</gene>
<dbReference type="AlphaFoldDB" id="A0AAV2SVK4"/>
<evidence type="ECO:0000313" key="3">
    <source>
        <dbReference type="Proteomes" id="UP001497623"/>
    </source>
</evidence>
<protein>
    <recommendedName>
        <fullName evidence="4">Transmembrane protein</fullName>
    </recommendedName>
</protein>
<evidence type="ECO:0000256" key="1">
    <source>
        <dbReference type="SAM" id="Phobius"/>
    </source>
</evidence>
<comment type="caution">
    <text evidence="2">The sequence shown here is derived from an EMBL/GenBank/DDBJ whole genome shotgun (WGS) entry which is preliminary data.</text>
</comment>
<feature type="non-terminal residue" evidence="2">
    <location>
        <position position="1"/>
    </location>
</feature>
<keyword evidence="1" id="KW-1133">Transmembrane helix</keyword>
<feature type="transmembrane region" description="Helical" evidence="1">
    <location>
        <begin position="39"/>
        <end position="56"/>
    </location>
</feature>
<feature type="transmembrane region" description="Helical" evidence="1">
    <location>
        <begin position="92"/>
        <end position="109"/>
    </location>
</feature>
<name>A0AAV2SVK4_MEGNR</name>
<keyword evidence="1" id="KW-0812">Transmembrane</keyword>
<proteinExistence type="predicted"/>
<sequence>DTSILHDKLMSILSPKGLHKSTENTEEKTFWWLADLEDNLAWGVFVFHLGVIPLLLVHSGRAVYWFILPIFVFFCGWIVVRKCGRGVHPCQILAKLALSSSCLMLAITVCELMDNLPQVSSAIFVLIIIIILVALPTGYLICKKDEISC</sequence>
<feature type="transmembrane region" description="Helical" evidence="1">
    <location>
        <begin position="121"/>
        <end position="142"/>
    </location>
</feature>